<accession>A0A6J4JTV2</accession>
<organism evidence="2">
    <name type="scientific">uncultured Craurococcus sp</name>
    <dbReference type="NCBI Taxonomy" id="1135998"/>
    <lineage>
        <taxon>Bacteria</taxon>
        <taxon>Pseudomonadati</taxon>
        <taxon>Pseudomonadota</taxon>
        <taxon>Alphaproteobacteria</taxon>
        <taxon>Acetobacterales</taxon>
        <taxon>Acetobacteraceae</taxon>
        <taxon>Craurococcus</taxon>
        <taxon>environmental samples</taxon>
    </lineage>
</organism>
<dbReference type="InterPro" id="IPR008490">
    <property type="entry name" value="Transposase_InsH_N"/>
</dbReference>
<evidence type="ECO:0000313" key="2">
    <source>
        <dbReference type="EMBL" id="CAA9287452.1"/>
    </source>
</evidence>
<feature type="domain" description="Transposase InsH N-terminal" evidence="1">
    <location>
        <begin position="18"/>
        <end position="61"/>
    </location>
</feature>
<reference evidence="2" key="1">
    <citation type="submission" date="2020-02" db="EMBL/GenBank/DDBJ databases">
        <authorList>
            <person name="Meier V. D."/>
        </authorList>
    </citation>
    <scope>NUCLEOTIDE SEQUENCE</scope>
    <source>
        <strain evidence="2">AVDCRST_MAG27</strain>
    </source>
</reference>
<name>A0A6J4JTV2_9PROT</name>
<proteinExistence type="predicted"/>
<sequence length="62" mass="6892">MPPKSLPQEQPELFRSALVKLVDPKHPLVRLAGLIGWDRFADAFGLLYSDGVGRPGLPIRRV</sequence>
<evidence type="ECO:0000259" key="1">
    <source>
        <dbReference type="Pfam" id="PF05598"/>
    </source>
</evidence>
<dbReference type="EMBL" id="CADCTD010000183">
    <property type="protein sequence ID" value="CAA9287452.1"/>
    <property type="molecule type" value="Genomic_DNA"/>
</dbReference>
<gene>
    <name evidence="2" type="ORF">AVDCRST_MAG27-4373</name>
</gene>
<dbReference type="Pfam" id="PF05598">
    <property type="entry name" value="DUF772"/>
    <property type="match status" value="1"/>
</dbReference>
<dbReference type="AlphaFoldDB" id="A0A6J4JTV2"/>
<protein>
    <recommendedName>
        <fullName evidence="1">Transposase InsH N-terminal domain-containing protein</fullName>
    </recommendedName>
</protein>